<evidence type="ECO:0000256" key="2">
    <source>
        <dbReference type="ARBA" id="ARBA00022670"/>
    </source>
</evidence>
<name>A0A1Y2DPY8_9PEZI</name>
<dbReference type="Proteomes" id="UP000193689">
    <property type="component" value="Unassembled WGS sequence"/>
</dbReference>
<dbReference type="InterPro" id="IPR036852">
    <property type="entry name" value="Peptidase_S8/S53_dom_sf"/>
</dbReference>
<comment type="caution">
    <text evidence="4">Lacks conserved residue(s) required for the propagation of feature annotation.</text>
</comment>
<dbReference type="PANTHER" id="PTHR43806:SF58">
    <property type="entry name" value="ALKALINE PROTEASE 1-RELATED"/>
    <property type="match status" value="1"/>
</dbReference>
<dbReference type="OrthoDB" id="206201at2759"/>
<dbReference type="InterPro" id="IPR050131">
    <property type="entry name" value="Peptidase_S8_subtilisin-like"/>
</dbReference>
<evidence type="ECO:0000256" key="1">
    <source>
        <dbReference type="ARBA" id="ARBA00011073"/>
    </source>
</evidence>
<dbReference type="Gene3D" id="3.40.50.200">
    <property type="entry name" value="Peptidase S8/S53 domain"/>
    <property type="match status" value="1"/>
</dbReference>
<dbReference type="EMBL" id="MCFJ01000010">
    <property type="protein sequence ID" value="ORY61361.1"/>
    <property type="molecule type" value="Genomic_DNA"/>
</dbReference>
<comment type="caution">
    <text evidence="5">The sequence shown here is derived from an EMBL/GenBank/DDBJ whole genome shotgun (WGS) entry which is preliminary data.</text>
</comment>
<reference evidence="5 6" key="1">
    <citation type="submission" date="2016-07" db="EMBL/GenBank/DDBJ databases">
        <title>Pervasive Adenine N6-methylation of Active Genes in Fungi.</title>
        <authorList>
            <consortium name="DOE Joint Genome Institute"/>
            <person name="Mondo S.J."/>
            <person name="Dannebaum R.O."/>
            <person name="Kuo R.C."/>
            <person name="Labutti K."/>
            <person name="Haridas S."/>
            <person name="Kuo A."/>
            <person name="Salamov A."/>
            <person name="Ahrendt S.R."/>
            <person name="Lipzen A."/>
            <person name="Sullivan W."/>
            <person name="Andreopoulos W.B."/>
            <person name="Clum A."/>
            <person name="Lindquist E."/>
            <person name="Daum C."/>
            <person name="Ramamoorthy G.K."/>
            <person name="Gryganskyi A."/>
            <person name="Culley D."/>
            <person name="Magnuson J.K."/>
            <person name="James T.Y."/>
            <person name="O'Malley M.A."/>
            <person name="Stajich J.E."/>
            <person name="Spatafora J.W."/>
            <person name="Visel A."/>
            <person name="Grigoriev I.V."/>
        </authorList>
    </citation>
    <scope>NUCLEOTIDE SEQUENCE [LARGE SCALE GENOMIC DNA]</scope>
    <source>
        <strain evidence="5 6">CBS 129021</strain>
    </source>
</reference>
<dbReference type="PROSITE" id="PS51892">
    <property type="entry name" value="SUBTILASE"/>
    <property type="match status" value="1"/>
</dbReference>
<gene>
    <name evidence="5" type="ORF">BCR38DRAFT_494514</name>
</gene>
<dbReference type="GeneID" id="63780939"/>
<evidence type="ECO:0000256" key="4">
    <source>
        <dbReference type="PROSITE-ProRule" id="PRU01240"/>
    </source>
</evidence>
<protein>
    <submittedName>
        <fullName evidence="5">Peptidase S8/S53 domain-containing protein</fullName>
    </submittedName>
</protein>
<keyword evidence="2" id="KW-0645">Protease</keyword>
<dbReference type="SUPFAM" id="SSF52743">
    <property type="entry name" value="Subtilisin-like"/>
    <property type="match status" value="1"/>
</dbReference>
<accession>A0A1Y2DPY8</accession>
<evidence type="ECO:0000313" key="5">
    <source>
        <dbReference type="EMBL" id="ORY61361.1"/>
    </source>
</evidence>
<keyword evidence="3" id="KW-0378">Hydrolase</keyword>
<keyword evidence="6" id="KW-1185">Reference proteome</keyword>
<dbReference type="PANTHER" id="PTHR43806">
    <property type="entry name" value="PEPTIDASE S8"/>
    <property type="match status" value="1"/>
</dbReference>
<organism evidence="5 6">
    <name type="scientific">Pseudomassariella vexata</name>
    <dbReference type="NCBI Taxonomy" id="1141098"/>
    <lineage>
        <taxon>Eukaryota</taxon>
        <taxon>Fungi</taxon>
        <taxon>Dikarya</taxon>
        <taxon>Ascomycota</taxon>
        <taxon>Pezizomycotina</taxon>
        <taxon>Sordariomycetes</taxon>
        <taxon>Xylariomycetidae</taxon>
        <taxon>Amphisphaeriales</taxon>
        <taxon>Pseudomassariaceae</taxon>
        <taxon>Pseudomassariella</taxon>
    </lineage>
</organism>
<dbReference type="GO" id="GO:0006508">
    <property type="term" value="P:proteolysis"/>
    <property type="evidence" value="ECO:0007669"/>
    <property type="project" value="UniProtKB-KW"/>
</dbReference>
<dbReference type="GO" id="GO:0004252">
    <property type="term" value="F:serine-type endopeptidase activity"/>
    <property type="evidence" value="ECO:0007669"/>
    <property type="project" value="InterPro"/>
</dbReference>
<dbReference type="InParanoid" id="A0A1Y2DPY8"/>
<dbReference type="STRING" id="1141098.A0A1Y2DPY8"/>
<evidence type="ECO:0000313" key="6">
    <source>
        <dbReference type="Proteomes" id="UP000193689"/>
    </source>
</evidence>
<dbReference type="RefSeq" id="XP_040713438.1">
    <property type="nucleotide sequence ID" value="XM_040864727.1"/>
</dbReference>
<evidence type="ECO:0000256" key="3">
    <source>
        <dbReference type="ARBA" id="ARBA00022825"/>
    </source>
</evidence>
<keyword evidence="3" id="KW-0720">Serine protease</keyword>
<sequence length="285" mass="29466">MAGNYIVKLKEGFSTAVTDHVYTIKGFKRLSLEAVQNHADVTPWGIARITHRAVGSITYVYDSSAGAETCAYVINTEIYTAHSRNDHDIHVSGTTGGTTSGVAKQTKLYTVKVPDAYGSGTNSGVIAGMYFVTTDWHTRSCPNGTVANTSLGGAASLAVNTAAAKMVGAGVFLAVATGNNNANACTIGATTSANARASYSSYGAVFDIFAPSSSILSSWIDSTAATNNISGTSMSPTSLSSYMQNIETSDASTGIPSGTVNLLALNSNPSGSAMEKLARSVFYKT</sequence>
<dbReference type="AlphaFoldDB" id="A0A1Y2DPY8"/>
<proteinExistence type="inferred from homology"/>
<comment type="similarity">
    <text evidence="1 4">Belongs to the peptidase S8 family.</text>
</comment>